<dbReference type="GO" id="GO:0001228">
    <property type="term" value="F:DNA-binding transcription activator activity, RNA polymerase II-specific"/>
    <property type="evidence" value="ECO:0007669"/>
    <property type="project" value="TreeGrafter"/>
</dbReference>
<evidence type="ECO:0000256" key="2">
    <source>
        <dbReference type="SAM" id="MobiDB-lite"/>
    </source>
</evidence>
<dbReference type="PANTHER" id="PTHR47784">
    <property type="entry name" value="STEROL UPTAKE CONTROL PROTEIN 2"/>
    <property type="match status" value="1"/>
</dbReference>
<dbReference type="OrthoDB" id="416217at2759"/>
<dbReference type="CDD" id="cd00067">
    <property type="entry name" value="GAL4"/>
    <property type="match status" value="1"/>
</dbReference>
<dbReference type="EMBL" id="MU251358">
    <property type="protein sequence ID" value="KAG9239529.1"/>
    <property type="molecule type" value="Genomic_DNA"/>
</dbReference>
<organism evidence="4 5">
    <name type="scientific">Amylocarpus encephaloides</name>
    <dbReference type="NCBI Taxonomy" id="45428"/>
    <lineage>
        <taxon>Eukaryota</taxon>
        <taxon>Fungi</taxon>
        <taxon>Dikarya</taxon>
        <taxon>Ascomycota</taxon>
        <taxon>Pezizomycotina</taxon>
        <taxon>Leotiomycetes</taxon>
        <taxon>Helotiales</taxon>
        <taxon>Helotiales incertae sedis</taxon>
        <taxon>Amylocarpus</taxon>
    </lineage>
</organism>
<dbReference type="AlphaFoldDB" id="A0A9P7YTG6"/>
<gene>
    <name evidence="4" type="ORF">BJ875DRAFT_436529</name>
</gene>
<dbReference type="SUPFAM" id="SSF57701">
    <property type="entry name" value="Zn2/Cys6 DNA-binding domain"/>
    <property type="match status" value="1"/>
</dbReference>
<dbReference type="PROSITE" id="PS00463">
    <property type="entry name" value="ZN2_CY6_FUNGAL_1"/>
    <property type="match status" value="1"/>
</dbReference>
<dbReference type="PANTHER" id="PTHR47784:SF5">
    <property type="entry name" value="STEROL UPTAKE CONTROL PROTEIN 2"/>
    <property type="match status" value="1"/>
</dbReference>
<dbReference type="SMART" id="SM00066">
    <property type="entry name" value="GAL4"/>
    <property type="match status" value="1"/>
</dbReference>
<evidence type="ECO:0000259" key="3">
    <source>
        <dbReference type="PROSITE" id="PS50048"/>
    </source>
</evidence>
<sequence>MEAGLGFGSGIATTVTTTTTSPTTSSEEREVQKDVKKSPTGTRTRKSNGKSRSGCLVCKKRRVKCDEERPSCSRCKNQLQTCVYQKSDAPRWKNNVMSFSLASKAPKPKEASPVKTKTYEKISFQPGTGYQRSSPMEAGWDGQPVSPIRLSPQNRVSFMPEEDCGKYDTQDVLLLVNFESNTMKDLVGDPALWGEVLQLGFQHTFLFHAILALSARQLRKSPTAATLSSHYDYKQLEDHHLQTALSTYHPTDVDVQNPEAIVSTSFILYFHMCSVLDFDPFAPIPKEDTSFLYLRGICSVITSGPDVKQKITLFRDLIEKPYHFPYFLQESFPVAGPAKVLVDVLDSLPDDSAFLPAKDSREIYRSRITSLAPYLVACSKPDLVQGAIQELLVGFKRWQAHCPLSFDVLVQNFEPIALLVLAHFYAAIGTAMIRMDRIWWWWQEKHGFMVDNIARFLGPEWDACMAWPKKMAVAFRCNANRQPLPLPCRPLDNHLSMGDLGQVNFGRGLEAWV</sequence>
<feature type="region of interest" description="Disordered" evidence="2">
    <location>
        <begin position="1"/>
        <end position="54"/>
    </location>
</feature>
<comment type="caution">
    <text evidence="4">The sequence shown here is derived from an EMBL/GenBank/DDBJ whole genome shotgun (WGS) entry which is preliminary data.</text>
</comment>
<evidence type="ECO:0000313" key="5">
    <source>
        <dbReference type="Proteomes" id="UP000824998"/>
    </source>
</evidence>
<proteinExistence type="predicted"/>
<reference evidence="4" key="1">
    <citation type="journal article" date="2021" name="IMA Fungus">
        <title>Genomic characterization of three marine fungi, including Emericellopsis atlantica sp. nov. with signatures of a generalist lifestyle and marine biomass degradation.</title>
        <authorList>
            <person name="Hagestad O.C."/>
            <person name="Hou L."/>
            <person name="Andersen J.H."/>
            <person name="Hansen E.H."/>
            <person name="Altermark B."/>
            <person name="Li C."/>
            <person name="Kuhnert E."/>
            <person name="Cox R.J."/>
            <person name="Crous P.W."/>
            <person name="Spatafora J.W."/>
            <person name="Lail K."/>
            <person name="Amirebrahimi M."/>
            <person name="Lipzen A."/>
            <person name="Pangilinan J."/>
            <person name="Andreopoulos W."/>
            <person name="Hayes R.D."/>
            <person name="Ng V."/>
            <person name="Grigoriev I.V."/>
            <person name="Jackson S.A."/>
            <person name="Sutton T.D.S."/>
            <person name="Dobson A.D.W."/>
            <person name="Rama T."/>
        </authorList>
    </citation>
    <scope>NUCLEOTIDE SEQUENCE</scope>
    <source>
        <strain evidence="4">TRa018bII</strain>
    </source>
</reference>
<feature type="compositionally biased region" description="Basic and acidic residues" evidence="2">
    <location>
        <begin position="26"/>
        <end position="37"/>
    </location>
</feature>
<keyword evidence="1" id="KW-0539">Nucleus</keyword>
<accession>A0A9P7YTG6</accession>
<name>A0A9P7YTG6_9HELO</name>
<feature type="compositionally biased region" description="Low complexity" evidence="2">
    <location>
        <begin position="13"/>
        <end position="25"/>
    </location>
</feature>
<protein>
    <recommendedName>
        <fullName evidence="3">Zn(2)-C6 fungal-type domain-containing protein</fullName>
    </recommendedName>
</protein>
<evidence type="ECO:0000256" key="1">
    <source>
        <dbReference type="ARBA" id="ARBA00023242"/>
    </source>
</evidence>
<keyword evidence="5" id="KW-1185">Reference proteome</keyword>
<dbReference type="Proteomes" id="UP000824998">
    <property type="component" value="Unassembled WGS sequence"/>
</dbReference>
<dbReference type="InterPro" id="IPR036864">
    <property type="entry name" value="Zn2-C6_fun-type_DNA-bd_sf"/>
</dbReference>
<dbReference type="PROSITE" id="PS50048">
    <property type="entry name" value="ZN2_CY6_FUNGAL_2"/>
    <property type="match status" value="1"/>
</dbReference>
<evidence type="ECO:0000313" key="4">
    <source>
        <dbReference type="EMBL" id="KAG9239529.1"/>
    </source>
</evidence>
<dbReference type="Pfam" id="PF00172">
    <property type="entry name" value="Zn_clus"/>
    <property type="match status" value="1"/>
</dbReference>
<dbReference type="InterPro" id="IPR053157">
    <property type="entry name" value="Sterol_Uptake_Regulator"/>
</dbReference>
<dbReference type="Gene3D" id="4.10.240.10">
    <property type="entry name" value="Zn(2)-C6 fungal-type DNA-binding domain"/>
    <property type="match status" value="1"/>
</dbReference>
<dbReference type="InterPro" id="IPR001138">
    <property type="entry name" value="Zn2Cys6_DnaBD"/>
</dbReference>
<feature type="domain" description="Zn(2)-C6 fungal-type" evidence="3">
    <location>
        <begin position="54"/>
        <end position="84"/>
    </location>
</feature>
<dbReference type="GO" id="GO:0008270">
    <property type="term" value="F:zinc ion binding"/>
    <property type="evidence" value="ECO:0007669"/>
    <property type="project" value="InterPro"/>
</dbReference>